<dbReference type="OrthoDB" id="1132160at2"/>
<evidence type="ECO:0000313" key="3">
    <source>
        <dbReference type="Proteomes" id="UP000050280"/>
    </source>
</evidence>
<protein>
    <submittedName>
        <fullName evidence="2">Rod shape-determining protein MreD</fullName>
    </submittedName>
</protein>
<dbReference type="Proteomes" id="UP000050280">
    <property type="component" value="Unassembled WGS sequence"/>
</dbReference>
<dbReference type="STRING" id="1300341.I595_1072"/>
<evidence type="ECO:0000313" key="2">
    <source>
        <dbReference type="EMBL" id="KPM32646.1"/>
    </source>
</evidence>
<keyword evidence="1" id="KW-0472">Membrane</keyword>
<reference evidence="2 3" key="1">
    <citation type="submission" date="2015-09" db="EMBL/GenBank/DDBJ databases">
        <title>Genome sequence of the marine flavobacterium Croceitalea dokdonensis DOKDO 023 that contains proton- and sodium-pumping rhodopsins.</title>
        <authorList>
            <person name="Kwon S.-K."/>
            <person name="Lee H.K."/>
            <person name="Kwak M.-J."/>
            <person name="Kim J.F."/>
        </authorList>
    </citation>
    <scope>NUCLEOTIDE SEQUENCE [LARGE SCALE GENOMIC DNA]</scope>
    <source>
        <strain evidence="2 3">DOKDO 023</strain>
    </source>
</reference>
<feature type="transmembrane region" description="Helical" evidence="1">
    <location>
        <begin position="115"/>
        <end position="136"/>
    </location>
</feature>
<evidence type="ECO:0000256" key="1">
    <source>
        <dbReference type="SAM" id="Phobius"/>
    </source>
</evidence>
<feature type="transmembrane region" description="Helical" evidence="1">
    <location>
        <begin position="12"/>
        <end position="45"/>
    </location>
</feature>
<sequence length="169" mass="19679">MLNNPVLVNSSRFILLVLAQVLVFNHLNFFGTINPMVYVLFFFWYPVKENNATLMLTAFALGLVIDIFSDTMALHTLAAITLAYFRPFMMRFCFGINFDFQNFSFKNATVVQRMTFLFLLIILQNMVFFFLEILSFSHITLILKQILFTTLATFLFCSLLIVLFSKNQE</sequence>
<dbReference type="AlphaFoldDB" id="A0A0P7AL92"/>
<accession>A0A0P7AL92</accession>
<dbReference type="EMBL" id="LDJX01000002">
    <property type="protein sequence ID" value="KPM32646.1"/>
    <property type="molecule type" value="Genomic_DNA"/>
</dbReference>
<proteinExistence type="predicted"/>
<keyword evidence="1" id="KW-1133">Transmembrane helix</keyword>
<comment type="caution">
    <text evidence="2">The sequence shown here is derived from an EMBL/GenBank/DDBJ whole genome shotgun (WGS) entry which is preliminary data.</text>
</comment>
<organism evidence="2 3">
    <name type="scientific">Croceitalea dokdonensis DOKDO 023</name>
    <dbReference type="NCBI Taxonomy" id="1300341"/>
    <lineage>
        <taxon>Bacteria</taxon>
        <taxon>Pseudomonadati</taxon>
        <taxon>Bacteroidota</taxon>
        <taxon>Flavobacteriia</taxon>
        <taxon>Flavobacteriales</taxon>
        <taxon>Flavobacteriaceae</taxon>
        <taxon>Croceitalea</taxon>
    </lineage>
</organism>
<dbReference type="RefSeq" id="WP_054558272.1">
    <property type="nucleotide sequence ID" value="NZ_LDJX01000002.1"/>
</dbReference>
<feature type="transmembrane region" description="Helical" evidence="1">
    <location>
        <begin position="142"/>
        <end position="164"/>
    </location>
</feature>
<gene>
    <name evidence="2" type="ORF">I595_1072</name>
</gene>
<keyword evidence="3" id="KW-1185">Reference proteome</keyword>
<name>A0A0P7AL92_9FLAO</name>
<feature type="transmembrane region" description="Helical" evidence="1">
    <location>
        <begin position="74"/>
        <end position="94"/>
    </location>
</feature>
<keyword evidence="1" id="KW-0812">Transmembrane</keyword>